<dbReference type="InterPro" id="IPR012944">
    <property type="entry name" value="SusD_RagB_dom"/>
</dbReference>
<evidence type="ECO:0000256" key="4">
    <source>
        <dbReference type="ARBA" id="ARBA00023136"/>
    </source>
</evidence>
<accession>A0AAJ1R218</accession>
<keyword evidence="4" id="KW-0472">Membrane</keyword>
<feature type="domain" description="RagB/SusD" evidence="6">
    <location>
        <begin position="320"/>
        <end position="411"/>
    </location>
</feature>
<dbReference type="SUPFAM" id="SSF48452">
    <property type="entry name" value="TPR-like"/>
    <property type="match status" value="1"/>
</dbReference>
<reference evidence="8 10" key="2">
    <citation type="submission" date="2017-02" db="EMBL/GenBank/DDBJ databases">
        <title>Trade-off between light-utilization and light-protection in marine flavobacteria.</title>
        <authorList>
            <person name="Kumagai Y."/>
            <person name="Yoshizawa S."/>
            <person name="Kogure K."/>
            <person name="Iwasaki W."/>
        </authorList>
    </citation>
    <scope>NUCLEOTIDE SEQUENCE [LARGE SCALE GENOMIC DNA]</scope>
    <source>
        <strain evidence="8 10">KCTC 23670</strain>
    </source>
</reference>
<evidence type="ECO:0000313" key="8">
    <source>
        <dbReference type="EMBL" id="AUC24033.1"/>
    </source>
</evidence>
<dbReference type="Pfam" id="PF14322">
    <property type="entry name" value="SusD-like_3"/>
    <property type="match status" value="1"/>
</dbReference>
<evidence type="ECO:0000256" key="2">
    <source>
        <dbReference type="ARBA" id="ARBA00006275"/>
    </source>
</evidence>
<dbReference type="PROSITE" id="PS51257">
    <property type="entry name" value="PROKAR_LIPOPROTEIN"/>
    <property type="match status" value="1"/>
</dbReference>
<proteinExistence type="inferred from homology"/>
<reference evidence="9 11" key="1">
    <citation type="journal article" date="2014" name="Int. J. Syst. Evol. Microbiol.">
        <title>Complete genome sequence of Corynebacterium casei LMG S-19264T (=DSM 44701T), isolated from a smear-ripened cheese.</title>
        <authorList>
            <consortium name="US DOE Joint Genome Institute (JGI-PGF)"/>
            <person name="Walter F."/>
            <person name="Albersmeier A."/>
            <person name="Kalinowski J."/>
            <person name="Ruckert C."/>
        </authorList>
    </citation>
    <scope>NUCLEOTIDE SEQUENCE [LARGE SCALE GENOMIC DNA]</scope>
    <source>
        <strain evidence="9 11">CECT 8670</strain>
    </source>
</reference>
<keyword evidence="3" id="KW-0732">Signal</keyword>
<dbReference type="EMBL" id="CP019336">
    <property type="protein sequence ID" value="AUC24033.1"/>
    <property type="molecule type" value="Genomic_DNA"/>
</dbReference>
<protein>
    <submittedName>
        <fullName evidence="9">RagB/SusD family nutrient uptake outer membrane protein</fullName>
    </submittedName>
</protein>
<dbReference type="AlphaFoldDB" id="A0AAJ1R218"/>
<gene>
    <name evidence="8" type="ORF">BTO15_08290</name>
    <name evidence="9" type="ORF">QWY81_16845</name>
</gene>
<evidence type="ECO:0000259" key="6">
    <source>
        <dbReference type="Pfam" id="PF07980"/>
    </source>
</evidence>
<name>A0AAJ1R218_9FLAO</name>
<evidence type="ECO:0000313" key="9">
    <source>
        <dbReference type="EMBL" id="MDN3621136.1"/>
    </source>
</evidence>
<evidence type="ECO:0000256" key="5">
    <source>
        <dbReference type="ARBA" id="ARBA00023237"/>
    </source>
</evidence>
<dbReference type="Gene3D" id="1.25.40.390">
    <property type="match status" value="1"/>
</dbReference>
<organism evidence="9 11">
    <name type="scientific">Polaribacter sejongensis</name>
    <dbReference type="NCBI Taxonomy" id="985043"/>
    <lineage>
        <taxon>Bacteria</taxon>
        <taxon>Pseudomonadati</taxon>
        <taxon>Bacteroidota</taxon>
        <taxon>Flavobacteriia</taxon>
        <taxon>Flavobacteriales</taxon>
        <taxon>Flavobacteriaceae</taxon>
    </lineage>
</organism>
<keyword evidence="5" id="KW-0998">Cell outer membrane</keyword>
<dbReference type="Proteomes" id="UP000232721">
    <property type="component" value="Chromosome"/>
</dbReference>
<dbReference type="EMBL" id="JAUFQH010000017">
    <property type="protein sequence ID" value="MDN3621136.1"/>
    <property type="molecule type" value="Genomic_DNA"/>
</dbReference>
<dbReference type="CDD" id="cd08977">
    <property type="entry name" value="SusD"/>
    <property type="match status" value="1"/>
</dbReference>
<feature type="domain" description="SusD-like N-terminal" evidence="7">
    <location>
        <begin position="90"/>
        <end position="205"/>
    </location>
</feature>
<dbReference type="InterPro" id="IPR033985">
    <property type="entry name" value="SusD-like_N"/>
</dbReference>
<evidence type="ECO:0000313" key="11">
    <source>
        <dbReference type="Proteomes" id="UP001228636"/>
    </source>
</evidence>
<comment type="similarity">
    <text evidence="2">Belongs to the SusD family.</text>
</comment>
<dbReference type="GO" id="GO:0009279">
    <property type="term" value="C:cell outer membrane"/>
    <property type="evidence" value="ECO:0007669"/>
    <property type="project" value="UniProtKB-SubCell"/>
</dbReference>
<dbReference type="Proteomes" id="UP001228636">
    <property type="component" value="Unassembled WGS sequence"/>
</dbReference>
<dbReference type="InterPro" id="IPR011990">
    <property type="entry name" value="TPR-like_helical_dom_sf"/>
</dbReference>
<evidence type="ECO:0000259" key="7">
    <source>
        <dbReference type="Pfam" id="PF14322"/>
    </source>
</evidence>
<dbReference type="Pfam" id="PF07980">
    <property type="entry name" value="SusD_RagB"/>
    <property type="match status" value="1"/>
</dbReference>
<evidence type="ECO:0000256" key="3">
    <source>
        <dbReference type="ARBA" id="ARBA00022729"/>
    </source>
</evidence>
<keyword evidence="10" id="KW-1185">Reference proteome</keyword>
<evidence type="ECO:0000313" key="10">
    <source>
        <dbReference type="Proteomes" id="UP000232721"/>
    </source>
</evidence>
<comment type="subcellular location">
    <subcellularLocation>
        <location evidence="1">Cell outer membrane</location>
    </subcellularLocation>
</comment>
<sequence>MKTIYIVLTAMMLFTSCDNDLEQTPALDLESSNLEVYGPVLNAAYYYHTGVAMSQIVLGDFRADNMLMLEDPFTSLDTYDPDLSGGDMTEAFFNPIYTNLYKSILSANNVIENSSESTEVAEAKFLRGLSYFKLVTIFGDVAVNLSATPSTSDLSILERQPAEDIYNNVIIPDFQAAIAGLDNSGLEEGRATQIAARAFLGKVYMHRGNFPSAVTELASVVNGAAAAGVSLEANFEDVVTDLSSERLFATQLSTSVSNAEGSSISSTFVGWFEGADTKSLTPLDPRLTAAFDASTDTAANTDLRKALTVDAVNGVGVKYTGGLEQDFIEMRLSDVILMYAEALNETSSPASTVLPMLDDIRSRAGLNSLTGTISSQADVREAIAKERRLELALEGHRWFDLVRTGTVDAEMGLSVNPNYYVFPIPTSEITATNGVITQNAGY</sequence>
<reference evidence="9" key="3">
    <citation type="submission" date="2023-06" db="EMBL/GenBank/DDBJ databases">
        <authorList>
            <person name="Lucena T."/>
            <person name="Sun Q."/>
        </authorList>
    </citation>
    <scope>NUCLEOTIDE SEQUENCE</scope>
    <source>
        <strain evidence="9">CECT 8670</strain>
    </source>
</reference>
<dbReference type="RefSeq" id="WP_165733149.1">
    <property type="nucleotide sequence ID" value="NZ_CP019336.1"/>
</dbReference>
<evidence type="ECO:0000256" key="1">
    <source>
        <dbReference type="ARBA" id="ARBA00004442"/>
    </source>
</evidence>